<reference evidence="2 3" key="1">
    <citation type="submission" date="2017-10" db="EMBL/GenBank/DDBJ databases">
        <title>Bifidobacterium xylocopum sp. nov. and Bifidobacterium aemilianum sp. nov., from the carpenter bee (Xylocopa violacea) digestive tract.</title>
        <authorList>
            <person name="Alberoni D."/>
            <person name="Baffoni L."/>
            <person name="Di Gioia D."/>
            <person name="Gaggia F."/>
            <person name="Biavati B."/>
        </authorList>
    </citation>
    <scope>NUCLEOTIDE SEQUENCE [LARGE SCALE GENOMIC DNA]</scope>
    <source>
        <strain evidence="2 3">XV10</strain>
    </source>
</reference>
<keyword evidence="3" id="KW-1185">Reference proteome</keyword>
<dbReference type="OrthoDB" id="9810154at2"/>
<dbReference type="InterPro" id="IPR013078">
    <property type="entry name" value="His_Pase_superF_clade-1"/>
</dbReference>
<dbReference type="AlphaFoldDB" id="A0A366KBF8"/>
<dbReference type="Proteomes" id="UP000252530">
    <property type="component" value="Unassembled WGS sequence"/>
</dbReference>
<dbReference type="CDD" id="cd07067">
    <property type="entry name" value="HP_PGM_like"/>
    <property type="match status" value="1"/>
</dbReference>
<evidence type="ECO:0000256" key="1">
    <source>
        <dbReference type="ARBA" id="ARBA00022801"/>
    </source>
</evidence>
<dbReference type="InterPro" id="IPR029033">
    <property type="entry name" value="His_PPase_superfam"/>
</dbReference>
<dbReference type="GO" id="GO:0016787">
    <property type="term" value="F:hydrolase activity"/>
    <property type="evidence" value="ECO:0007669"/>
    <property type="project" value="UniProtKB-KW"/>
</dbReference>
<proteinExistence type="predicted"/>
<comment type="caution">
    <text evidence="2">The sequence shown here is derived from an EMBL/GenBank/DDBJ whole genome shotgun (WGS) entry which is preliminary data.</text>
</comment>
<evidence type="ECO:0000313" key="2">
    <source>
        <dbReference type="EMBL" id="RBP97991.1"/>
    </source>
</evidence>
<sequence>MGVNIKKVAKKAGGYQYLLMVMRHAKTKQSSPDGDFARPLTDKGDKQAKKMAKGLVKVDLVPDRIAASSAQRAQETLEIMLKYLGDQPKVDSHKSLYEDGVQAIWDQLAQSKDKTHRLMVLGHEPTLSVTCQWLASPASDPGLLDLLNVGLSPASIAIFGANKPLKDWCTHEADLLAFIRPKDLD</sequence>
<evidence type="ECO:0000313" key="3">
    <source>
        <dbReference type="Proteomes" id="UP000252530"/>
    </source>
</evidence>
<dbReference type="PANTHER" id="PTHR20935:SF1">
    <property type="entry name" value="SLL1549 PROTEIN"/>
    <property type="match status" value="1"/>
</dbReference>
<dbReference type="RefSeq" id="WP_113859675.1">
    <property type="nucleotide sequence ID" value="NZ_PDCG01000002.1"/>
</dbReference>
<dbReference type="Pfam" id="PF00300">
    <property type="entry name" value="His_Phos_1"/>
    <property type="match status" value="1"/>
</dbReference>
<dbReference type="SUPFAM" id="SSF53254">
    <property type="entry name" value="Phosphoglycerate mutase-like"/>
    <property type="match status" value="1"/>
</dbReference>
<keyword evidence="1" id="KW-0378">Hydrolase</keyword>
<dbReference type="InterPro" id="IPR051021">
    <property type="entry name" value="Mito_Ser/Thr_phosphatase"/>
</dbReference>
<dbReference type="Gene3D" id="3.40.50.1240">
    <property type="entry name" value="Phosphoglycerate mutase-like"/>
    <property type="match status" value="1"/>
</dbReference>
<name>A0A366KBF8_9BIFI</name>
<dbReference type="PANTHER" id="PTHR20935">
    <property type="entry name" value="PHOSPHOGLYCERATE MUTASE-RELATED"/>
    <property type="match status" value="1"/>
</dbReference>
<accession>A0A366KBF8</accession>
<organism evidence="2 3">
    <name type="scientific">Bifidobacterium aemilianum</name>
    <dbReference type="NCBI Taxonomy" id="2493120"/>
    <lineage>
        <taxon>Bacteria</taxon>
        <taxon>Bacillati</taxon>
        <taxon>Actinomycetota</taxon>
        <taxon>Actinomycetes</taxon>
        <taxon>Bifidobacteriales</taxon>
        <taxon>Bifidobacteriaceae</taxon>
        <taxon>Bifidobacterium</taxon>
    </lineage>
</organism>
<gene>
    <name evidence="2" type="ORF">CRD60_02080</name>
</gene>
<protein>
    <submittedName>
        <fullName evidence="2">Phosphoglycerate mutase</fullName>
    </submittedName>
</protein>
<dbReference type="EMBL" id="PDCG01000002">
    <property type="protein sequence ID" value="RBP97991.1"/>
    <property type="molecule type" value="Genomic_DNA"/>
</dbReference>